<evidence type="ECO:0000313" key="1">
    <source>
        <dbReference type="EMBL" id="RNA02043.1"/>
    </source>
</evidence>
<proteinExistence type="predicted"/>
<dbReference type="AlphaFoldDB" id="A0A3M7PSN9"/>
<evidence type="ECO:0000313" key="2">
    <source>
        <dbReference type="Proteomes" id="UP000276133"/>
    </source>
</evidence>
<protein>
    <submittedName>
        <fullName evidence="1">Uncharacterized protein</fullName>
    </submittedName>
</protein>
<comment type="caution">
    <text evidence="1">The sequence shown here is derived from an EMBL/GenBank/DDBJ whole genome shotgun (WGS) entry which is preliminary data.</text>
</comment>
<organism evidence="1 2">
    <name type="scientific">Brachionus plicatilis</name>
    <name type="common">Marine rotifer</name>
    <name type="synonym">Brachionus muelleri</name>
    <dbReference type="NCBI Taxonomy" id="10195"/>
    <lineage>
        <taxon>Eukaryota</taxon>
        <taxon>Metazoa</taxon>
        <taxon>Spiralia</taxon>
        <taxon>Gnathifera</taxon>
        <taxon>Rotifera</taxon>
        <taxon>Eurotatoria</taxon>
        <taxon>Monogononta</taxon>
        <taxon>Pseudotrocha</taxon>
        <taxon>Ploima</taxon>
        <taxon>Brachionidae</taxon>
        <taxon>Brachionus</taxon>
    </lineage>
</organism>
<dbReference type="EMBL" id="REGN01009070">
    <property type="protein sequence ID" value="RNA02043.1"/>
    <property type="molecule type" value="Genomic_DNA"/>
</dbReference>
<keyword evidence="2" id="KW-1185">Reference proteome</keyword>
<dbReference type="Proteomes" id="UP000276133">
    <property type="component" value="Unassembled WGS sequence"/>
</dbReference>
<sequence length="68" mass="7989">MPIGHKKNQHYEKSKILLNCCGTRIFAIKYIYKFLSERLMTVAFGYIKYCGYLDRNSNFDSSPKALIF</sequence>
<name>A0A3M7PSN9_BRAPC</name>
<accession>A0A3M7PSN9</accession>
<reference evidence="1 2" key="1">
    <citation type="journal article" date="2018" name="Sci. Rep.">
        <title>Genomic signatures of local adaptation to the degree of environmental predictability in rotifers.</title>
        <authorList>
            <person name="Franch-Gras L."/>
            <person name="Hahn C."/>
            <person name="Garcia-Roger E.M."/>
            <person name="Carmona M.J."/>
            <person name="Serra M."/>
            <person name="Gomez A."/>
        </authorList>
    </citation>
    <scope>NUCLEOTIDE SEQUENCE [LARGE SCALE GENOMIC DNA]</scope>
    <source>
        <strain evidence="1">HYR1</strain>
    </source>
</reference>
<gene>
    <name evidence="1" type="ORF">BpHYR1_004071</name>
</gene>